<dbReference type="AlphaFoldDB" id="A0A9Q3HHY7"/>
<comment type="caution">
    <text evidence="2">The sequence shown here is derived from an EMBL/GenBank/DDBJ whole genome shotgun (WGS) entry which is preliminary data.</text>
</comment>
<feature type="region of interest" description="Disordered" evidence="1">
    <location>
        <begin position="132"/>
        <end position="181"/>
    </location>
</feature>
<dbReference type="EMBL" id="AVOT02017239">
    <property type="protein sequence ID" value="MBW0503229.1"/>
    <property type="molecule type" value="Genomic_DNA"/>
</dbReference>
<protein>
    <submittedName>
        <fullName evidence="2">Uncharacterized protein</fullName>
    </submittedName>
</protein>
<evidence type="ECO:0000256" key="1">
    <source>
        <dbReference type="SAM" id="MobiDB-lite"/>
    </source>
</evidence>
<evidence type="ECO:0000313" key="2">
    <source>
        <dbReference type="EMBL" id="MBW0503229.1"/>
    </source>
</evidence>
<feature type="region of interest" description="Disordered" evidence="1">
    <location>
        <begin position="1"/>
        <end position="26"/>
    </location>
</feature>
<accession>A0A9Q3HHY7</accession>
<feature type="compositionally biased region" description="Polar residues" evidence="1">
    <location>
        <begin position="1"/>
        <end position="10"/>
    </location>
</feature>
<evidence type="ECO:0000313" key="3">
    <source>
        <dbReference type="Proteomes" id="UP000765509"/>
    </source>
</evidence>
<name>A0A9Q3HHY7_9BASI</name>
<reference evidence="2" key="1">
    <citation type="submission" date="2021-03" db="EMBL/GenBank/DDBJ databases">
        <title>Draft genome sequence of rust myrtle Austropuccinia psidii MF-1, a brazilian biotype.</title>
        <authorList>
            <person name="Quecine M.C."/>
            <person name="Pachon D.M.R."/>
            <person name="Bonatelli M.L."/>
            <person name="Correr F.H."/>
            <person name="Franceschini L.M."/>
            <person name="Leite T.F."/>
            <person name="Margarido G.R.A."/>
            <person name="Almeida C.A."/>
            <person name="Ferrarezi J.A."/>
            <person name="Labate C.A."/>
        </authorList>
    </citation>
    <scope>NUCLEOTIDE SEQUENCE</scope>
    <source>
        <strain evidence="2">MF-1</strain>
    </source>
</reference>
<organism evidence="2 3">
    <name type="scientific">Austropuccinia psidii MF-1</name>
    <dbReference type="NCBI Taxonomy" id="1389203"/>
    <lineage>
        <taxon>Eukaryota</taxon>
        <taxon>Fungi</taxon>
        <taxon>Dikarya</taxon>
        <taxon>Basidiomycota</taxon>
        <taxon>Pucciniomycotina</taxon>
        <taxon>Pucciniomycetes</taxon>
        <taxon>Pucciniales</taxon>
        <taxon>Sphaerophragmiaceae</taxon>
        <taxon>Austropuccinia</taxon>
    </lineage>
</organism>
<feature type="compositionally biased region" description="Basic residues" evidence="1">
    <location>
        <begin position="155"/>
        <end position="176"/>
    </location>
</feature>
<sequence length="767" mass="88766">MEATIQSNQMDVDKEEARPNPEVPSLPQERHIWRMPELPPIPQGLNHSQVAEIEIYQFQYKNWLFPILWQGAMSSYLHIKSFLGQEKTIELLGGWRPLSCKDKVKKIKNWLKNQSLLSIDQKKELEMTPALETEAPVASTSSKQAPQVCKDKPKGPQKKQRGPKNHQNKVKGKANWHRPYPQGYRIPKLEPSAMDSVFNMAKTLMEFTAKEQETLGKFDTNVKKITSDISELKRNDKRYIEWYQVANARIDSNINTCNRIESSCQVQNDEIEDLFIFKMNDQLKIVKDHILEIVENTNQFATHLSKSDSERQNLKDEIIANVEQIHKNYVPHMPTHSTTLTEEKLSVKGSLTPFLGENVISEKDIPKLEEWQTFSGEGEYNHVELIRTIHMLQEDFHIPDEIIVGKLHSLFTRTAKKWYYKMRMDHGKHDWSWWKSEVITKWANNSWRFKMETAFEIAIFNSEKDKPLTWFFKQKYRLSALHPDMSDTMINIKILRKCGGELEHGIKIRCMEPCSTEDYINAMEDIITRTRIDSQRGQKTRKTVLKCHKCGSTSHLANTYTKKTKINEVQVIEEVNCTEEKEESDQDYAISEDTPVEDYPIENIKAFFEVTDVHTYLPQYSANCYNLINIQDARICKTKPAKGKGYTSGASCITSVLIKNIEAIVNLDTGAFCTCVGKDYLQVILPEWKNHLLPIEGVQFSSARNNMYPLGILDTNFVFPHQAGSIRVKAEIVVMDNCTSQHITLGNDYLNIYGIDIKNHKDRYFTI</sequence>
<gene>
    <name evidence="2" type="ORF">O181_042944</name>
</gene>
<proteinExistence type="predicted"/>
<keyword evidence="3" id="KW-1185">Reference proteome</keyword>
<dbReference type="Proteomes" id="UP000765509">
    <property type="component" value="Unassembled WGS sequence"/>
</dbReference>